<proteinExistence type="predicted"/>
<dbReference type="Proteomes" id="UP000694308">
    <property type="component" value="Unassembled WGS sequence"/>
</dbReference>
<dbReference type="EMBL" id="JAEEGC010000116">
    <property type="protein sequence ID" value="MBV7275218.1"/>
    <property type="molecule type" value="Genomic_DNA"/>
</dbReference>
<evidence type="ECO:0000313" key="2">
    <source>
        <dbReference type="Proteomes" id="UP000694308"/>
    </source>
</evidence>
<accession>A0A949U2D9</accession>
<dbReference type="AlphaFoldDB" id="A0A949U2D9"/>
<protein>
    <submittedName>
        <fullName evidence="1">Uncharacterized protein</fullName>
    </submittedName>
</protein>
<comment type="caution">
    <text evidence="1">The sequence shown here is derived from an EMBL/GenBank/DDBJ whole genome shotgun (WGS) entry which is preliminary data.</text>
</comment>
<gene>
    <name evidence="1" type="ORF">I6U48_20165</name>
</gene>
<name>A0A949U2D9_9CLOT</name>
<organism evidence="1 2">
    <name type="scientific">Clostridium thailandense</name>
    <dbReference type="NCBI Taxonomy" id="2794346"/>
    <lineage>
        <taxon>Bacteria</taxon>
        <taxon>Bacillati</taxon>
        <taxon>Bacillota</taxon>
        <taxon>Clostridia</taxon>
        <taxon>Eubacteriales</taxon>
        <taxon>Clostridiaceae</taxon>
        <taxon>Clostridium</taxon>
    </lineage>
</organism>
<dbReference type="RefSeq" id="WP_218322273.1">
    <property type="nucleotide sequence ID" value="NZ_JAEEGC010000116.1"/>
</dbReference>
<keyword evidence="2" id="KW-1185">Reference proteome</keyword>
<sequence length="69" mass="8131">MHIPKNYLKSSKRIMKNDVLSIWPKLGENSIVIKAKEDVLNIKCATPVLDMKECVEKDIFKEHLMLYIW</sequence>
<evidence type="ECO:0000313" key="1">
    <source>
        <dbReference type="EMBL" id="MBV7275218.1"/>
    </source>
</evidence>
<reference evidence="1" key="1">
    <citation type="submission" date="2020-12" db="EMBL/GenBank/DDBJ databases">
        <title>Clostridium thailandense sp. nov., a novel acetogenic bacterium isolated from peat land soil in Thailand.</title>
        <authorList>
            <person name="Chaikitkaew S."/>
            <person name="Birkeland N.K."/>
        </authorList>
    </citation>
    <scope>NUCLEOTIDE SEQUENCE</scope>
    <source>
        <strain evidence="1">PL3</strain>
    </source>
</reference>